<dbReference type="EMBL" id="CP025198">
    <property type="protein sequence ID" value="AXE40277.1"/>
    <property type="molecule type" value="Genomic_DNA"/>
</dbReference>
<dbReference type="Pfam" id="PF13298">
    <property type="entry name" value="LigD_N"/>
    <property type="match status" value="1"/>
</dbReference>
<protein>
    <submittedName>
        <fullName evidence="2">Multifunctional non-homologous end joining DNA repair protein LigD</fullName>
    </submittedName>
</protein>
<keyword evidence="3" id="KW-1185">Reference proteome</keyword>
<dbReference type="PANTHER" id="PTHR39465">
    <property type="entry name" value="DNA LIGASE D, 3'-PHOSPHOESTERASE DOMAIN"/>
    <property type="match status" value="1"/>
</dbReference>
<proteinExistence type="predicted"/>
<reference evidence="2 3" key="1">
    <citation type="submission" date="2017-12" db="EMBL/GenBank/DDBJ databases">
        <title>The whole genome sequence of the Acidipropionibacterium virtanenii sp. nov. type strain JS278.</title>
        <authorList>
            <person name="Laine P."/>
            <person name="Deptula P."/>
            <person name="Varmanen P."/>
            <person name="Auvinen P."/>
        </authorList>
    </citation>
    <scope>NUCLEOTIDE SEQUENCE [LARGE SCALE GENOMIC DNA]</scope>
    <source>
        <strain evidence="2 3">JS278</strain>
    </source>
</reference>
<dbReference type="AlphaFoldDB" id="A0A344UYC9"/>
<gene>
    <name evidence="2" type="primary">ligD_2</name>
    <name evidence="2" type="ORF">JS278_03143</name>
</gene>
<organism evidence="2 3">
    <name type="scientific">Acidipropionibacterium virtanenii</name>
    <dbReference type="NCBI Taxonomy" id="2057246"/>
    <lineage>
        <taxon>Bacteria</taxon>
        <taxon>Bacillati</taxon>
        <taxon>Actinomycetota</taxon>
        <taxon>Actinomycetes</taxon>
        <taxon>Propionibacteriales</taxon>
        <taxon>Propionibacteriaceae</taxon>
        <taxon>Acidipropionibacterium</taxon>
    </lineage>
</organism>
<dbReference type="OrthoDB" id="9802472at2"/>
<dbReference type="PANTHER" id="PTHR39465:SF1">
    <property type="entry name" value="DNA LIGASE D 3'-PHOSPHOESTERASE DOMAIN-CONTAINING PROTEIN"/>
    <property type="match status" value="1"/>
</dbReference>
<evidence type="ECO:0000259" key="1">
    <source>
        <dbReference type="Pfam" id="PF13298"/>
    </source>
</evidence>
<sequence length="145" mass="15916">MAPSPEFSGTLDRPSFVIQTHAAHTLHQDFRLEANGVLRSWALPKGVPTGAQNRLAVQTADHPLAYATFEGDVEVSGHLMSHVEIWDQGVYQIHEWQDAKIIVTLYPADDSGGLGGRSLTIALLHTGRPDPQDWLMRGVARPRSS</sequence>
<evidence type="ECO:0000313" key="3">
    <source>
        <dbReference type="Proteomes" id="UP000251995"/>
    </source>
</evidence>
<feature type="domain" description="DNA ligase D 3'-phosphoesterase" evidence="1">
    <location>
        <begin position="19"/>
        <end position="105"/>
    </location>
</feature>
<dbReference type="KEGG" id="acij:JS278_03143"/>
<dbReference type="InterPro" id="IPR014144">
    <property type="entry name" value="LigD_PE_domain"/>
</dbReference>
<dbReference type="Proteomes" id="UP000251995">
    <property type="component" value="Chromosome"/>
</dbReference>
<evidence type="ECO:0000313" key="2">
    <source>
        <dbReference type="EMBL" id="AXE40277.1"/>
    </source>
</evidence>
<name>A0A344UYC9_9ACTN</name>
<accession>A0A344UYC9</accession>